<dbReference type="AlphaFoldDB" id="A0A0C9T680"/>
<evidence type="ECO:0000313" key="2">
    <source>
        <dbReference type="EMBL" id="KII83618.1"/>
    </source>
</evidence>
<accession>A0A0C9T680</accession>
<dbReference type="EMBL" id="KN832575">
    <property type="protein sequence ID" value="KII83618.1"/>
    <property type="molecule type" value="Genomic_DNA"/>
</dbReference>
<organism evidence="2 3">
    <name type="scientific">Plicaturopsis crispa FD-325 SS-3</name>
    <dbReference type="NCBI Taxonomy" id="944288"/>
    <lineage>
        <taxon>Eukaryota</taxon>
        <taxon>Fungi</taxon>
        <taxon>Dikarya</taxon>
        <taxon>Basidiomycota</taxon>
        <taxon>Agaricomycotina</taxon>
        <taxon>Agaricomycetes</taxon>
        <taxon>Agaricomycetidae</taxon>
        <taxon>Amylocorticiales</taxon>
        <taxon>Amylocorticiaceae</taxon>
        <taxon>Plicatura</taxon>
        <taxon>Plicaturopsis crispa</taxon>
    </lineage>
</organism>
<name>A0A0C9T680_PLICR</name>
<gene>
    <name evidence="2" type="ORF">PLICRDRAFT_445540</name>
</gene>
<proteinExistence type="predicted"/>
<keyword evidence="3" id="KW-1185">Reference proteome</keyword>
<dbReference type="HOGENOM" id="CLU_2198063_0_0_1"/>
<feature type="compositionally biased region" description="Low complexity" evidence="1">
    <location>
        <begin position="24"/>
        <end position="45"/>
    </location>
</feature>
<dbReference type="Proteomes" id="UP000053263">
    <property type="component" value="Unassembled WGS sequence"/>
</dbReference>
<evidence type="ECO:0000313" key="3">
    <source>
        <dbReference type="Proteomes" id="UP000053263"/>
    </source>
</evidence>
<evidence type="ECO:0000256" key="1">
    <source>
        <dbReference type="SAM" id="MobiDB-lite"/>
    </source>
</evidence>
<protein>
    <submittedName>
        <fullName evidence="2">Uncharacterized protein</fullName>
    </submittedName>
</protein>
<feature type="region of interest" description="Disordered" evidence="1">
    <location>
        <begin position="1"/>
        <end position="76"/>
    </location>
</feature>
<reference evidence="2 3" key="1">
    <citation type="submission" date="2014-06" db="EMBL/GenBank/DDBJ databases">
        <title>Evolutionary Origins and Diversification of the Mycorrhizal Mutualists.</title>
        <authorList>
            <consortium name="DOE Joint Genome Institute"/>
            <consortium name="Mycorrhizal Genomics Consortium"/>
            <person name="Kohler A."/>
            <person name="Kuo A."/>
            <person name="Nagy L.G."/>
            <person name="Floudas D."/>
            <person name="Copeland A."/>
            <person name="Barry K.W."/>
            <person name="Cichocki N."/>
            <person name="Veneault-Fourrey C."/>
            <person name="LaButti K."/>
            <person name="Lindquist E.A."/>
            <person name="Lipzen A."/>
            <person name="Lundell T."/>
            <person name="Morin E."/>
            <person name="Murat C."/>
            <person name="Riley R."/>
            <person name="Ohm R."/>
            <person name="Sun H."/>
            <person name="Tunlid A."/>
            <person name="Henrissat B."/>
            <person name="Grigoriev I.V."/>
            <person name="Hibbett D.S."/>
            <person name="Martin F."/>
        </authorList>
    </citation>
    <scope>NUCLEOTIDE SEQUENCE [LARGE SCALE GENOMIC DNA]</scope>
    <source>
        <strain evidence="2 3">FD-325 SS-3</strain>
    </source>
</reference>
<feature type="compositionally biased region" description="Polar residues" evidence="1">
    <location>
        <begin position="1"/>
        <end position="11"/>
    </location>
</feature>
<sequence length="108" mass="11762">MKRTTASSRPNSLGLMAASRPSGTSAATRTRAIPTPTTTQRTTAAPPTPPHYTRDTYTRPRSPSPRPLATTSPLRSRSTHLTRFFYHLPQHQALALHHRVHTSAVAGA</sequence>